<keyword evidence="3" id="KW-0694">RNA-binding</keyword>
<evidence type="ECO:0000256" key="3">
    <source>
        <dbReference type="PROSITE-ProRule" id="PRU00529"/>
    </source>
</evidence>
<evidence type="ECO:0000259" key="4">
    <source>
        <dbReference type="PROSITE" id="PS51165"/>
    </source>
</evidence>
<dbReference type="EMBL" id="ANJZ01000267">
    <property type="protein sequence ID" value="EPC60154.1"/>
    <property type="molecule type" value="Genomic_DNA"/>
</dbReference>
<dbReference type="CDD" id="cd11715">
    <property type="entry name" value="THUMP_AdoMetMT"/>
    <property type="match status" value="1"/>
</dbReference>
<dbReference type="Pfam" id="PF22020">
    <property type="entry name" value="RlmL_1st"/>
    <property type="match status" value="1"/>
</dbReference>
<proteinExistence type="predicted"/>
<sequence length="380" mass="42463">MRYQLVATMAAGLESVTTKELKALGIQTRTENGKVYFEGDDKTIALTNVWLRSADRIKIVVGQFKALTFDALFEGVKALPWDHYLPLDAAFPVEGRAVRSQLHSEPDVQAITKKAIVEKMSAVYHRTTRLPETGATYPLEVSILKDIATLTLDTTGSSLFKRGYRIAKGEAPLKENFAAALIMLTNWHPDMPFVDPTTGSGTIAIEAALIGHNIAPGLQRQFTFENFGFFDQPVLQTVKDEAMDQADFDRELDIQASDINGDMIDMAKLNAQQAGLLHSIQFKQLAVKDFSTSKENGVIVANPPYGKRLNDQAMVRQLYAEMGQAFAPLTTWSKYILTSDMGFEKAYGSKATKRRKLYNGTIRTDLFQYWGKPNWHHDRA</sequence>
<dbReference type="InterPro" id="IPR004114">
    <property type="entry name" value="THUMP_dom"/>
</dbReference>
<dbReference type="InterPro" id="IPR029063">
    <property type="entry name" value="SAM-dependent_MTases_sf"/>
</dbReference>
<organism evidence="5 6">
    <name type="scientific">Lacticaseibacillus paracasei subsp. paracasei Lpp14</name>
    <dbReference type="NCBI Taxonomy" id="1256204"/>
    <lineage>
        <taxon>Bacteria</taxon>
        <taxon>Bacillati</taxon>
        <taxon>Bacillota</taxon>
        <taxon>Bacilli</taxon>
        <taxon>Lactobacillales</taxon>
        <taxon>Lactobacillaceae</taxon>
        <taxon>Lacticaseibacillus</taxon>
    </lineage>
</organism>
<reference evidence="5 6" key="1">
    <citation type="journal article" date="2013" name="PLoS ONE">
        <title>Lactobacillus paracasei comparative genomics: towards species pan-genome definition and exploitation of diversity.</title>
        <authorList>
            <person name="Smokvina T."/>
            <person name="Wels M."/>
            <person name="Polka J."/>
            <person name="Chervaux C."/>
            <person name="Brisse S."/>
            <person name="Boekhorst J."/>
            <person name="van Hylckama Vlieg J.E."/>
            <person name="Siezen R.J."/>
        </authorList>
    </citation>
    <scope>NUCLEOTIDE SEQUENCE [LARGE SCALE GENOMIC DNA]</scope>
    <source>
        <strain evidence="5 6">Lpp14</strain>
    </source>
</reference>
<dbReference type="GO" id="GO:0003723">
    <property type="term" value="F:RNA binding"/>
    <property type="evidence" value="ECO:0007669"/>
    <property type="project" value="UniProtKB-UniRule"/>
</dbReference>
<evidence type="ECO:0000313" key="5">
    <source>
        <dbReference type="EMBL" id="EPC60154.1"/>
    </source>
</evidence>
<protein>
    <submittedName>
        <fullName evidence="5">Methyltransferase</fullName>
    </submittedName>
</protein>
<dbReference type="InterPro" id="IPR002052">
    <property type="entry name" value="DNA_methylase_N6_adenine_CS"/>
</dbReference>
<dbReference type="InterPro" id="IPR054170">
    <property type="entry name" value="RlmL_1st"/>
</dbReference>
<dbReference type="Gene3D" id="3.30.2130.30">
    <property type="match status" value="1"/>
</dbReference>
<evidence type="ECO:0000313" key="6">
    <source>
        <dbReference type="Proteomes" id="UP000014264"/>
    </source>
</evidence>
<evidence type="ECO:0000256" key="1">
    <source>
        <dbReference type="ARBA" id="ARBA00022603"/>
    </source>
</evidence>
<dbReference type="InterPro" id="IPR000241">
    <property type="entry name" value="RlmKL-like_Mtase"/>
</dbReference>
<dbReference type="Proteomes" id="UP000014264">
    <property type="component" value="Unassembled WGS sequence"/>
</dbReference>
<keyword evidence="1 5" id="KW-0489">Methyltransferase</keyword>
<name>A0A829GNW3_LACPA</name>
<dbReference type="GO" id="GO:0008990">
    <property type="term" value="F:rRNA (guanine-N2-)-methyltransferase activity"/>
    <property type="evidence" value="ECO:0007669"/>
    <property type="project" value="TreeGrafter"/>
</dbReference>
<dbReference type="Pfam" id="PF01170">
    <property type="entry name" value="UPF0020"/>
    <property type="match status" value="1"/>
</dbReference>
<gene>
    <name evidence="5" type="ORF">Lpp14_11573</name>
</gene>
<dbReference type="PANTHER" id="PTHR47313:SF1">
    <property type="entry name" value="RIBOSOMAL RNA LARGE SUBUNIT METHYLTRANSFERASE K_L"/>
    <property type="match status" value="1"/>
</dbReference>
<dbReference type="AlphaFoldDB" id="A0A829GNW3"/>
<dbReference type="Gene3D" id="3.40.50.150">
    <property type="entry name" value="Vaccinia Virus protein VP39"/>
    <property type="match status" value="1"/>
</dbReference>
<dbReference type="GO" id="GO:0070043">
    <property type="term" value="F:rRNA (guanine-N7-)-methyltransferase activity"/>
    <property type="evidence" value="ECO:0007669"/>
    <property type="project" value="TreeGrafter"/>
</dbReference>
<dbReference type="SMART" id="SM00981">
    <property type="entry name" value="THUMP"/>
    <property type="match status" value="1"/>
</dbReference>
<evidence type="ECO:0000256" key="2">
    <source>
        <dbReference type="ARBA" id="ARBA00022679"/>
    </source>
</evidence>
<dbReference type="PROSITE" id="PS00092">
    <property type="entry name" value="N6_MTASE"/>
    <property type="match status" value="1"/>
</dbReference>
<dbReference type="PANTHER" id="PTHR47313">
    <property type="entry name" value="RIBOSOMAL RNA LARGE SUBUNIT METHYLTRANSFERASE K/L"/>
    <property type="match status" value="1"/>
</dbReference>
<dbReference type="PROSITE" id="PS51165">
    <property type="entry name" value="THUMP"/>
    <property type="match status" value="1"/>
</dbReference>
<keyword evidence="2 5" id="KW-0808">Transferase</keyword>
<comment type="caution">
    <text evidence="5">The sequence shown here is derived from an EMBL/GenBank/DDBJ whole genome shotgun (WGS) entry which is preliminary data.</text>
</comment>
<dbReference type="SUPFAM" id="SSF53335">
    <property type="entry name" value="S-adenosyl-L-methionine-dependent methyltransferases"/>
    <property type="match status" value="1"/>
</dbReference>
<accession>A0A829GNW3</accession>
<feature type="domain" description="THUMP" evidence="4">
    <location>
        <begin position="43"/>
        <end position="154"/>
    </location>
</feature>
<dbReference type="Pfam" id="PF02926">
    <property type="entry name" value="THUMP"/>
    <property type="match status" value="1"/>
</dbReference>